<protein>
    <submittedName>
        <fullName evidence="2">Uncharacterized protein</fullName>
    </submittedName>
</protein>
<gene>
    <name evidence="2" type="ORF">E4582_06080</name>
</gene>
<organism evidence="2 3">
    <name type="scientific">Luteimonas yindakuii</name>
    <dbReference type="NCBI Taxonomy" id="2565782"/>
    <lineage>
        <taxon>Bacteria</taxon>
        <taxon>Pseudomonadati</taxon>
        <taxon>Pseudomonadota</taxon>
        <taxon>Gammaproteobacteria</taxon>
        <taxon>Lysobacterales</taxon>
        <taxon>Lysobacteraceae</taxon>
        <taxon>Luteimonas</taxon>
    </lineage>
</organism>
<reference evidence="2 3" key="1">
    <citation type="submission" date="2019-01" db="EMBL/GenBank/DDBJ databases">
        <authorList>
            <person name="Zhang S."/>
        </authorList>
    </citation>
    <scope>NUCLEOTIDE SEQUENCE [LARGE SCALE GENOMIC DNA]</scope>
    <source>
        <strain evidence="2 3">1626</strain>
    </source>
</reference>
<keyword evidence="1" id="KW-0812">Transmembrane</keyword>
<proteinExistence type="predicted"/>
<dbReference type="RefSeq" id="WP_134673758.1">
    <property type="nucleotide sequence ID" value="NZ_SPUH01000001.1"/>
</dbReference>
<comment type="caution">
    <text evidence="2">The sequence shown here is derived from an EMBL/GenBank/DDBJ whole genome shotgun (WGS) entry which is preliminary data.</text>
</comment>
<dbReference type="AlphaFoldDB" id="A0A4Z1R4F8"/>
<keyword evidence="1" id="KW-0472">Membrane</keyword>
<dbReference type="Proteomes" id="UP000298681">
    <property type="component" value="Unassembled WGS sequence"/>
</dbReference>
<keyword evidence="1" id="KW-1133">Transmembrane helix</keyword>
<name>A0A4Z1R4F8_9GAMM</name>
<keyword evidence="3" id="KW-1185">Reference proteome</keyword>
<evidence type="ECO:0000313" key="3">
    <source>
        <dbReference type="Proteomes" id="UP000298681"/>
    </source>
</evidence>
<dbReference type="EMBL" id="SPUH01000001">
    <property type="protein sequence ID" value="TKS54380.1"/>
    <property type="molecule type" value="Genomic_DNA"/>
</dbReference>
<evidence type="ECO:0000313" key="2">
    <source>
        <dbReference type="EMBL" id="TKS54380.1"/>
    </source>
</evidence>
<evidence type="ECO:0000256" key="1">
    <source>
        <dbReference type="SAM" id="Phobius"/>
    </source>
</evidence>
<accession>A0A4Z1R4F8</accession>
<feature type="transmembrane region" description="Helical" evidence="1">
    <location>
        <begin position="103"/>
        <end position="122"/>
    </location>
</feature>
<sequence length="138" mass="15726">MFLTLLLVTLVLAVAVSIAVSLAFNRPISRILSRIIADDISAAWVRYLKFAILVVGVSSGVRIHELERYITPNQWQEEPRIIELTSERWVLEVYRTIIETLQGIAWMLLVFFCIALVAYVIVRIFESRKVAAPPVADR</sequence>